<proteinExistence type="predicted"/>
<dbReference type="RefSeq" id="WP_016483575.1">
    <property type="nucleotide sequence ID" value="NC_021487.1"/>
</dbReference>
<organism evidence="1 2">
    <name type="scientific">Chthonomonas calidirosea (strain DSM 23976 / ICMP 18418 / T49)</name>
    <dbReference type="NCBI Taxonomy" id="1303518"/>
    <lineage>
        <taxon>Bacteria</taxon>
        <taxon>Bacillati</taxon>
        <taxon>Armatimonadota</taxon>
        <taxon>Chthonomonadia</taxon>
        <taxon>Chthonomonadales</taxon>
        <taxon>Chthonomonadaceae</taxon>
        <taxon>Chthonomonas</taxon>
    </lineage>
</organism>
<dbReference type="EMBL" id="HF951689">
    <property type="protein sequence ID" value="CCW36055.1"/>
    <property type="molecule type" value="Genomic_DNA"/>
</dbReference>
<dbReference type="InParanoid" id="S0EZT4"/>
<dbReference type="KEGG" id="ccz:CCALI_02248"/>
<dbReference type="HOGENOM" id="CLU_2804667_0_0_0"/>
<dbReference type="STRING" id="454171.CP488_01846"/>
<keyword evidence="2" id="KW-1185">Reference proteome</keyword>
<sequence length="67" mass="7908">MKNEDTRLKIVRLLEPSLCLSCRYASIATVEMENGTSRRMLHCRRFDCDNWQTEEISETPRSIQEES</sequence>
<protein>
    <submittedName>
        <fullName evidence="1">Uncharacterized protein</fullName>
    </submittedName>
</protein>
<gene>
    <name evidence="1" type="ORF">CCALI_02248</name>
</gene>
<dbReference type="Proteomes" id="UP000014227">
    <property type="component" value="Chromosome I"/>
</dbReference>
<dbReference type="OrthoDB" id="9813103at2"/>
<evidence type="ECO:0000313" key="2">
    <source>
        <dbReference type="Proteomes" id="UP000014227"/>
    </source>
</evidence>
<reference evidence="2" key="1">
    <citation type="submission" date="2013-03" db="EMBL/GenBank/DDBJ databases">
        <title>Genome sequence of Chthonomonas calidirosea, the first sequenced genome from the Armatimonadetes phylum (formally candidate division OP10).</title>
        <authorList>
            <person name="Lee K.C.Y."/>
            <person name="Morgan X.C."/>
            <person name="Dunfield P.F."/>
            <person name="Tamas I."/>
            <person name="Houghton K.M."/>
            <person name="Vyssotski M."/>
            <person name="Ryan J.L.J."/>
            <person name="Lagutin K."/>
            <person name="McDonald I.R."/>
            <person name="Stott M.B."/>
        </authorList>
    </citation>
    <scope>NUCLEOTIDE SEQUENCE [LARGE SCALE GENOMIC DNA]</scope>
    <source>
        <strain evidence="2">DSM 23976 / ICMP 18418 / T49</strain>
    </source>
</reference>
<dbReference type="AlphaFoldDB" id="S0EZT4"/>
<dbReference type="PATRIC" id="fig|1303518.3.peg.2336"/>
<evidence type="ECO:0000313" key="1">
    <source>
        <dbReference type="EMBL" id="CCW36055.1"/>
    </source>
</evidence>
<accession>S0EZT4</accession>
<name>S0EZT4_CHTCT</name>